<evidence type="ECO:0000256" key="5">
    <source>
        <dbReference type="RuleBase" id="RU003560"/>
    </source>
</evidence>
<dbReference type="InterPro" id="IPR005814">
    <property type="entry name" value="Aminotrans_3"/>
</dbReference>
<dbReference type="SUPFAM" id="SSF53383">
    <property type="entry name" value="PLP-dependent transferases"/>
    <property type="match status" value="1"/>
</dbReference>
<evidence type="ECO:0000313" key="6">
    <source>
        <dbReference type="EMBL" id="OGK53193.1"/>
    </source>
</evidence>
<accession>A0A1F7JC74</accession>
<organism evidence="6 7">
    <name type="scientific">Candidatus Roizmanbacteria bacterium RIFCSPLOWO2_01_FULL_44_13</name>
    <dbReference type="NCBI Taxonomy" id="1802069"/>
    <lineage>
        <taxon>Bacteria</taxon>
        <taxon>Candidatus Roizmaniibacteriota</taxon>
    </lineage>
</organism>
<keyword evidence="4 5" id="KW-0663">Pyridoxal phosphate</keyword>
<dbReference type="PANTHER" id="PTHR11986">
    <property type="entry name" value="AMINOTRANSFERASE CLASS III"/>
    <property type="match status" value="1"/>
</dbReference>
<dbReference type="AlphaFoldDB" id="A0A1F7JC74"/>
<dbReference type="GO" id="GO:0030170">
    <property type="term" value="F:pyridoxal phosphate binding"/>
    <property type="evidence" value="ECO:0007669"/>
    <property type="project" value="InterPro"/>
</dbReference>
<dbReference type="InterPro" id="IPR015424">
    <property type="entry name" value="PyrdxlP-dep_Trfase"/>
</dbReference>
<dbReference type="InterPro" id="IPR049704">
    <property type="entry name" value="Aminotrans_3_PPA_site"/>
</dbReference>
<dbReference type="EMBL" id="MGAT01000004">
    <property type="protein sequence ID" value="OGK53193.1"/>
    <property type="molecule type" value="Genomic_DNA"/>
</dbReference>
<sequence length="404" mass="44282">MIKNRIIYNTFSDYKFKFTRAQGSFVWDDDGHKLIDFTSGWNVINLGWNHPEIAEAISIQVKKNVYAPMWTADPIQERYAEALTNSLPSSLRAVGRATGGTEANEEAIKTARACTGKHKIIGFKDAYHGQSLSTLAIGYSPNYAVSKAVGPFVPGFVQMDFPGDLTLFSVQLEKALSNQDVAAVICEAGIITGWGSTRVAPSGFLIEIRRLTKKHGALLILDEVGTGFSRCGKLFGLEIENVVPDMVTFAKGMVNGAAAIGAMVTTTEIADKTLSKSNLTSTFGWTPVACAAALKTLEIHKRDKVWEKAKKDGQHLLSVLQSELKNHPLVEGVDGVGMEIGVRFVKIENKKSLSLSVIEKARKKGLHLTYCDDYNHQIMPPLTIEKSVLEKGIEIFVDTVNSFR</sequence>
<dbReference type="CDD" id="cd00610">
    <property type="entry name" value="OAT_like"/>
    <property type="match status" value="1"/>
</dbReference>
<dbReference type="Proteomes" id="UP000178857">
    <property type="component" value="Unassembled WGS sequence"/>
</dbReference>
<dbReference type="PIRSF" id="PIRSF000521">
    <property type="entry name" value="Transaminase_4ab_Lys_Orn"/>
    <property type="match status" value="1"/>
</dbReference>
<dbReference type="InterPro" id="IPR015422">
    <property type="entry name" value="PyrdxlP-dep_Trfase_small"/>
</dbReference>
<keyword evidence="2" id="KW-0032">Aminotransferase</keyword>
<proteinExistence type="inferred from homology"/>
<dbReference type="PROSITE" id="PS00600">
    <property type="entry name" value="AA_TRANSFER_CLASS_3"/>
    <property type="match status" value="1"/>
</dbReference>
<evidence type="ECO:0000256" key="2">
    <source>
        <dbReference type="ARBA" id="ARBA00022576"/>
    </source>
</evidence>
<evidence type="ECO:0000256" key="3">
    <source>
        <dbReference type="ARBA" id="ARBA00022679"/>
    </source>
</evidence>
<dbReference type="GO" id="GO:0042802">
    <property type="term" value="F:identical protein binding"/>
    <property type="evidence" value="ECO:0007669"/>
    <property type="project" value="TreeGrafter"/>
</dbReference>
<dbReference type="Gene3D" id="3.40.640.10">
    <property type="entry name" value="Type I PLP-dependent aspartate aminotransferase-like (Major domain)"/>
    <property type="match status" value="1"/>
</dbReference>
<protein>
    <recommendedName>
        <fullName evidence="8">Aspartate aminotransferase family protein</fullName>
    </recommendedName>
</protein>
<dbReference type="STRING" id="1802069.A2970_00255"/>
<comment type="caution">
    <text evidence="6">The sequence shown here is derived from an EMBL/GenBank/DDBJ whole genome shotgun (WGS) entry which is preliminary data.</text>
</comment>
<reference evidence="6 7" key="1">
    <citation type="journal article" date="2016" name="Nat. Commun.">
        <title>Thousands of microbial genomes shed light on interconnected biogeochemical processes in an aquifer system.</title>
        <authorList>
            <person name="Anantharaman K."/>
            <person name="Brown C.T."/>
            <person name="Hug L.A."/>
            <person name="Sharon I."/>
            <person name="Castelle C.J."/>
            <person name="Probst A.J."/>
            <person name="Thomas B.C."/>
            <person name="Singh A."/>
            <person name="Wilkins M.J."/>
            <person name="Karaoz U."/>
            <person name="Brodie E.L."/>
            <person name="Williams K.H."/>
            <person name="Hubbard S.S."/>
            <person name="Banfield J.F."/>
        </authorList>
    </citation>
    <scope>NUCLEOTIDE SEQUENCE [LARGE SCALE GENOMIC DNA]</scope>
</reference>
<dbReference type="Pfam" id="PF00202">
    <property type="entry name" value="Aminotran_3"/>
    <property type="match status" value="1"/>
</dbReference>
<evidence type="ECO:0008006" key="8">
    <source>
        <dbReference type="Google" id="ProtNLM"/>
    </source>
</evidence>
<dbReference type="InterPro" id="IPR015421">
    <property type="entry name" value="PyrdxlP-dep_Trfase_major"/>
</dbReference>
<evidence type="ECO:0000313" key="7">
    <source>
        <dbReference type="Proteomes" id="UP000178857"/>
    </source>
</evidence>
<evidence type="ECO:0000256" key="1">
    <source>
        <dbReference type="ARBA" id="ARBA00001933"/>
    </source>
</evidence>
<comment type="similarity">
    <text evidence="5">Belongs to the class-III pyridoxal-phosphate-dependent aminotransferase family.</text>
</comment>
<comment type="cofactor">
    <cofactor evidence="1">
        <name>pyridoxal 5'-phosphate</name>
        <dbReference type="ChEBI" id="CHEBI:597326"/>
    </cofactor>
</comment>
<name>A0A1F7JC74_9BACT</name>
<dbReference type="InterPro" id="IPR050103">
    <property type="entry name" value="Class-III_PLP-dep_AT"/>
</dbReference>
<keyword evidence="3" id="KW-0808">Transferase</keyword>
<dbReference type="PANTHER" id="PTHR11986:SF79">
    <property type="entry name" value="ACETYLORNITHINE AMINOTRANSFERASE, MITOCHONDRIAL"/>
    <property type="match status" value="1"/>
</dbReference>
<dbReference type="Gene3D" id="3.90.1150.10">
    <property type="entry name" value="Aspartate Aminotransferase, domain 1"/>
    <property type="match status" value="1"/>
</dbReference>
<gene>
    <name evidence="6" type="ORF">A2970_00255</name>
</gene>
<evidence type="ECO:0000256" key="4">
    <source>
        <dbReference type="ARBA" id="ARBA00022898"/>
    </source>
</evidence>
<dbReference type="GO" id="GO:0008483">
    <property type="term" value="F:transaminase activity"/>
    <property type="evidence" value="ECO:0007669"/>
    <property type="project" value="UniProtKB-KW"/>
</dbReference>